<accession>A0A178IDE4</accession>
<dbReference type="PRINTS" id="PR00417">
    <property type="entry name" value="PRTPISMRASEI"/>
</dbReference>
<protein>
    <recommendedName>
        <fullName evidence="3">DNA topoisomerase</fullName>
        <ecNumber evidence="3">5.6.2.1</ecNumber>
    </recommendedName>
    <alternativeName>
        <fullName evidence="12">Omega-protein</fullName>
    </alternativeName>
    <alternativeName>
        <fullName evidence="11">Relaxing enzyme</fullName>
    </alternativeName>
    <alternativeName>
        <fullName evidence="9">Swivelase</fullName>
    </alternativeName>
    <alternativeName>
        <fullName evidence="10">Untwisting enzyme</fullName>
    </alternativeName>
</protein>
<dbReference type="PROSITE" id="PS00396">
    <property type="entry name" value="TOPO_IA_1"/>
    <property type="match status" value="1"/>
</dbReference>
<dbReference type="NCBIfam" id="NF005829">
    <property type="entry name" value="PRK07726.1"/>
    <property type="match status" value="1"/>
</dbReference>
<dbReference type="GO" id="GO:0043597">
    <property type="term" value="C:cytoplasmic replication fork"/>
    <property type="evidence" value="ECO:0007669"/>
    <property type="project" value="TreeGrafter"/>
</dbReference>
<evidence type="ECO:0000256" key="11">
    <source>
        <dbReference type="ARBA" id="ARBA00032235"/>
    </source>
</evidence>
<reference evidence="16 17" key="1">
    <citation type="submission" date="2016-01" db="EMBL/GenBank/DDBJ databases">
        <title>High potential of lignocellulose degradation of a new Verrucomicrobia species.</title>
        <authorList>
            <person name="Wang Y."/>
            <person name="Shi Y."/>
            <person name="Qiu Z."/>
            <person name="Liu S."/>
            <person name="Yang H."/>
        </authorList>
    </citation>
    <scope>NUCLEOTIDE SEQUENCE [LARGE SCALE GENOMIC DNA]</scope>
    <source>
        <strain evidence="16 17">TSB47</strain>
    </source>
</reference>
<dbReference type="InterPro" id="IPR013825">
    <property type="entry name" value="Topo_IA_cen_sub2"/>
</dbReference>
<dbReference type="SMART" id="SM00436">
    <property type="entry name" value="TOP1Bc"/>
    <property type="match status" value="1"/>
</dbReference>
<dbReference type="GO" id="GO:0006265">
    <property type="term" value="P:DNA topological change"/>
    <property type="evidence" value="ECO:0007669"/>
    <property type="project" value="InterPro"/>
</dbReference>
<dbReference type="Pfam" id="PF13342">
    <property type="entry name" value="Toprim_Crpt"/>
    <property type="match status" value="3"/>
</dbReference>
<proteinExistence type="inferred from homology"/>
<evidence type="ECO:0000256" key="8">
    <source>
        <dbReference type="ARBA" id="ARBA00023235"/>
    </source>
</evidence>
<sequence>MKSLIIAEKPSVAADLARALGKIPKKGDHYENDEYVIAAAVGHLVELLMPEDIDKKKYGFWRLETLPIIPDKFELKPIAESKDRFALLKKLLARKDIDQVINACDAGREGELIFTYIYQLAKSKLPIKRAWMQTMTSEGIRAAFASLRDGGQMAGLADAARCRSESDWLIGINGTRALTKRMFGSRAGNVASVGRVQTPTLAIVVARELEIRNFTPRGYHRLTATFAITNGDYEGAYQRPDFKKDPANEHDRADRIWDPAAAEALLAECRASTTAAVTEEKKAATQIAPRLYDLTTLQREANNRLGLSARRTLQIAQALYEKHKLITYPRTDSRALPEDYIPTCREVLGSFTDDLAPHARRVLDSGWLRPNKRIFNNAQISDHFAIIPTGAEHRKLDDIEAKVFDMIARRFVAVFHPAAEFDVTTRLTTIAEKHQFKTEGKVLTSPGWLAVYGRTTVDEEPPAPFDSDQSKIVNRKSKISPPLPALAPADNHQARVADTRLHAETTKPPPRYTEATLLSAMEGAGKLVEDEDLADAMKERGLGTPATRADTIDGLINQKYMERNGRELAPTPKAESLLEFLAAVRAETLTKPDMTGEWEYKLRRMEHGHFSRDQFMREIIDVTQGIVERTKTYEEDDSAARVTDIISPTDQKPLRETLRAYKSEDGALAIYKVITGRKIEEEEVRQLVAAGEIGPLDGFVSPRTGNRFPAKLRLVPDPKDETKKKVELDFGNKIDLGALAPIWTDPSTGAELCEAPTNYILRERDPGAEGGWKQTFSVGRLMCQKPIEPAQAIQLVTTGKTDLIQGFISKRGRPFDAHLIRKGARIAWEFPPRAPKTGKDGKPVERKAKAAPDLAKAENLGESRLHPEGTLYKTDDAYIVAKPGADDAPRIVFEVKRNLCQKDLPESEIRQLLTDGKTNLIEGFVSKRGTHFNAYLVLSKDKKKADFEFPPR</sequence>
<dbReference type="SMART" id="SM00437">
    <property type="entry name" value="TOP1Ac"/>
    <property type="match status" value="1"/>
</dbReference>
<dbReference type="InterPro" id="IPR006171">
    <property type="entry name" value="TOPRIM_dom"/>
</dbReference>
<dbReference type="NCBIfam" id="TIGR01056">
    <property type="entry name" value="topB"/>
    <property type="match status" value="1"/>
</dbReference>
<dbReference type="AlphaFoldDB" id="A0A178IDE4"/>
<keyword evidence="17" id="KW-1185">Reference proteome</keyword>
<comment type="caution">
    <text evidence="16">The sequence shown here is derived from an EMBL/GenBank/DDBJ whole genome shotgun (WGS) entry which is preliminary data.</text>
</comment>
<dbReference type="GO" id="GO:0003677">
    <property type="term" value="F:DNA binding"/>
    <property type="evidence" value="ECO:0007669"/>
    <property type="project" value="UniProtKB-KW"/>
</dbReference>
<keyword evidence="4" id="KW-0479">Metal-binding</keyword>
<dbReference type="EC" id="5.6.2.1" evidence="3"/>
<dbReference type="PROSITE" id="PS52039">
    <property type="entry name" value="TOPO_IA_2"/>
    <property type="match status" value="1"/>
</dbReference>
<name>A0A178IDE4_9BACT</name>
<dbReference type="InterPro" id="IPR025589">
    <property type="entry name" value="Toprim_C_rpt"/>
</dbReference>
<organism evidence="16 17">
    <name type="scientific">Termitidicoccus mucosus</name>
    <dbReference type="NCBI Taxonomy" id="1184151"/>
    <lineage>
        <taxon>Bacteria</taxon>
        <taxon>Pseudomonadati</taxon>
        <taxon>Verrucomicrobiota</taxon>
        <taxon>Opitutia</taxon>
        <taxon>Opitutales</taxon>
        <taxon>Opitutaceae</taxon>
        <taxon>Termitidicoccus</taxon>
    </lineage>
</organism>
<evidence type="ECO:0000256" key="1">
    <source>
        <dbReference type="ARBA" id="ARBA00000213"/>
    </source>
</evidence>
<dbReference type="Gene3D" id="1.10.290.10">
    <property type="entry name" value="Topoisomerase I, domain 4"/>
    <property type="match status" value="1"/>
</dbReference>
<feature type="compositionally biased region" description="Basic and acidic residues" evidence="13">
    <location>
        <begin position="837"/>
        <end position="866"/>
    </location>
</feature>
<dbReference type="STRING" id="1184151.AW736_25050"/>
<evidence type="ECO:0000256" key="12">
    <source>
        <dbReference type="ARBA" id="ARBA00032877"/>
    </source>
</evidence>
<dbReference type="Gene3D" id="2.70.20.10">
    <property type="entry name" value="Topoisomerase I, domain 3"/>
    <property type="match status" value="1"/>
</dbReference>
<dbReference type="Proteomes" id="UP000078486">
    <property type="component" value="Unassembled WGS sequence"/>
</dbReference>
<evidence type="ECO:0000256" key="3">
    <source>
        <dbReference type="ARBA" id="ARBA00012891"/>
    </source>
</evidence>
<dbReference type="SUPFAM" id="SSF56712">
    <property type="entry name" value="Prokaryotic type I DNA topoisomerase"/>
    <property type="match status" value="1"/>
</dbReference>
<dbReference type="PANTHER" id="PTHR11390:SF21">
    <property type="entry name" value="DNA TOPOISOMERASE 3-ALPHA"/>
    <property type="match status" value="1"/>
</dbReference>
<evidence type="ECO:0000256" key="6">
    <source>
        <dbReference type="ARBA" id="ARBA00023029"/>
    </source>
</evidence>
<comment type="similarity">
    <text evidence="2">Belongs to the type IA topoisomerase family.</text>
</comment>
<comment type="catalytic activity">
    <reaction evidence="1">
        <text>ATP-independent breakage of single-stranded DNA, followed by passage and rejoining.</text>
        <dbReference type="EC" id="5.6.2.1"/>
    </reaction>
</comment>
<dbReference type="PROSITE" id="PS50880">
    <property type="entry name" value="TOPRIM"/>
    <property type="match status" value="1"/>
</dbReference>
<feature type="domain" description="Toprim" evidence="14">
    <location>
        <begin position="2"/>
        <end position="136"/>
    </location>
</feature>
<evidence type="ECO:0000256" key="10">
    <source>
        <dbReference type="ARBA" id="ARBA00031985"/>
    </source>
</evidence>
<dbReference type="InterPro" id="IPR013826">
    <property type="entry name" value="Topo_IA_cen_sub3"/>
</dbReference>
<evidence type="ECO:0000256" key="2">
    <source>
        <dbReference type="ARBA" id="ARBA00009446"/>
    </source>
</evidence>
<keyword evidence="5" id="KW-0460">Magnesium</keyword>
<dbReference type="InterPro" id="IPR003601">
    <property type="entry name" value="Topo_IA_2"/>
</dbReference>
<keyword evidence="6" id="KW-0799">Topoisomerase</keyword>
<dbReference type="Gene3D" id="1.10.460.10">
    <property type="entry name" value="Topoisomerase I, domain 2"/>
    <property type="match status" value="1"/>
</dbReference>
<evidence type="ECO:0000259" key="15">
    <source>
        <dbReference type="PROSITE" id="PS52039"/>
    </source>
</evidence>
<dbReference type="OrthoDB" id="9803554at2"/>
<dbReference type="EMBL" id="LRRQ01000180">
    <property type="protein sequence ID" value="OAM87175.1"/>
    <property type="molecule type" value="Genomic_DNA"/>
</dbReference>
<dbReference type="GO" id="GO:0003917">
    <property type="term" value="F:DNA topoisomerase type I (single strand cut, ATP-independent) activity"/>
    <property type="evidence" value="ECO:0007669"/>
    <property type="project" value="UniProtKB-EC"/>
</dbReference>
<feature type="region of interest" description="Disordered" evidence="13">
    <location>
        <begin position="831"/>
        <end position="866"/>
    </location>
</feature>
<keyword evidence="8 16" id="KW-0413">Isomerase</keyword>
<dbReference type="InterPro" id="IPR013497">
    <property type="entry name" value="Topo_IA_cen"/>
</dbReference>
<dbReference type="GO" id="GO:0046872">
    <property type="term" value="F:metal ion binding"/>
    <property type="evidence" value="ECO:0007669"/>
    <property type="project" value="UniProtKB-KW"/>
</dbReference>
<dbReference type="Pfam" id="PF01751">
    <property type="entry name" value="Toprim"/>
    <property type="match status" value="1"/>
</dbReference>
<feature type="domain" description="Topo IA-type catalytic" evidence="15">
    <location>
        <begin position="153"/>
        <end position="627"/>
    </location>
</feature>
<dbReference type="InterPro" id="IPR034144">
    <property type="entry name" value="TOPRIM_TopoIII"/>
</dbReference>
<evidence type="ECO:0000256" key="7">
    <source>
        <dbReference type="ARBA" id="ARBA00023125"/>
    </source>
</evidence>
<dbReference type="SMART" id="SM00493">
    <property type="entry name" value="TOPRIM"/>
    <property type="match status" value="1"/>
</dbReference>
<dbReference type="InterPro" id="IPR003602">
    <property type="entry name" value="Topo_IA_DNA-bd_dom"/>
</dbReference>
<evidence type="ECO:0000313" key="16">
    <source>
        <dbReference type="EMBL" id="OAM87175.1"/>
    </source>
</evidence>
<evidence type="ECO:0000256" key="9">
    <source>
        <dbReference type="ARBA" id="ARBA00030003"/>
    </source>
</evidence>
<dbReference type="CDD" id="cd03362">
    <property type="entry name" value="TOPRIM_TopoIA_TopoIII"/>
    <property type="match status" value="1"/>
</dbReference>
<gene>
    <name evidence="16" type="ORF">AW736_25050</name>
</gene>
<dbReference type="InterPro" id="IPR023406">
    <property type="entry name" value="Topo_IA_AS"/>
</dbReference>
<dbReference type="GO" id="GO:0006310">
    <property type="term" value="P:DNA recombination"/>
    <property type="evidence" value="ECO:0007669"/>
    <property type="project" value="TreeGrafter"/>
</dbReference>
<dbReference type="Pfam" id="PF01131">
    <property type="entry name" value="Topoisom_bac"/>
    <property type="match status" value="1"/>
</dbReference>
<dbReference type="GO" id="GO:0006281">
    <property type="term" value="P:DNA repair"/>
    <property type="evidence" value="ECO:0007669"/>
    <property type="project" value="TreeGrafter"/>
</dbReference>
<evidence type="ECO:0000259" key="14">
    <source>
        <dbReference type="PROSITE" id="PS50880"/>
    </source>
</evidence>
<evidence type="ECO:0000313" key="17">
    <source>
        <dbReference type="Proteomes" id="UP000078486"/>
    </source>
</evidence>
<dbReference type="CDD" id="cd00186">
    <property type="entry name" value="TOP1Ac"/>
    <property type="match status" value="1"/>
</dbReference>
<evidence type="ECO:0000256" key="13">
    <source>
        <dbReference type="SAM" id="MobiDB-lite"/>
    </source>
</evidence>
<dbReference type="PANTHER" id="PTHR11390">
    <property type="entry name" value="PROKARYOTIC DNA TOPOISOMERASE"/>
    <property type="match status" value="1"/>
</dbReference>
<dbReference type="RefSeq" id="WP_068773006.1">
    <property type="nucleotide sequence ID" value="NZ_CP109796.1"/>
</dbReference>
<dbReference type="InterPro" id="IPR013824">
    <property type="entry name" value="Topo_IA_cen_sub1"/>
</dbReference>
<dbReference type="InterPro" id="IPR005738">
    <property type="entry name" value="TopoIII"/>
</dbReference>
<evidence type="ECO:0000256" key="5">
    <source>
        <dbReference type="ARBA" id="ARBA00022842"/>
    </source>
</evidence>
<keyword evidence="7" id="KW-0238">DNA-binding</keyword>
<dbReference type="InterPro" id="IPR023405">
    <property type="entry name" value="Topo_IA_core_domain"/>
</dbReference>
<evidence type="ECO:0000256" key="4">
    <source>
        <dbReference type="ARBA" id="ARBA00022723"/>
    </source>
</evidence>
<dbReference type="InterPro" id="IPR000380">
    <property type="entry name" value="Topo_IA"/>
</dbReference>
<dbReference type="Gene3D" id="3.40.50.140">
    <property type="match status" value="1"/>
</dbReference>